<dbReference type="CDD" id="cd14704">
    <property type="entry name" value="bZIP_HY5-like"/>
    <property type="match status" value="1"/>
</dbReference>
<dbReference type="AlphaFoldDB" id="A0AAF0ES19"/>
<protein>
    <recommendedName>
        <fullName evidence="4">BZIP domain-containing protein</fullName>
    </recommendedName>
</protein>
<dbReference type="InterPro" id="IPR046347">
    <property type="entry name" value="bZIP_sf"/>
</dbReference>
<evidence type="ECO:0000313" key="3">
    <source>
        <dbReference type="Proteomes" id="UP001219933"/>
    </source>
</evidence>
<evidence type="ECO:0000313" key="2">
    <source>
        <dbReference type="EMBL" id="WFD35661.1"/>
    </source>
</evidence>
<dbReference type="EMBL" id="CP119879">
    <property type="protein sequence ID" value="WFD35661.1"/>
    <property type="molecule type" value="Genomic_DNA"/>
</dbReference>
<sequence length="236" mass="25556">MGDVIDPSMLSSSVGSVDKPVGQPMDLSDKSEEAKRARLLARQARNRQSAQYSREKKKLYVVNLEQQVKQLQQDKLIATAREVEAVRKRQELEVKVNELSAQKVESEPWCGGATDTAANGSSLDAPWSGDVSDASEPSVLLEEFAGTTGSAGIPWGEARSWTSALPPRDPTETELSTAPDSDMSLLLAAFEPRDDSEPQYDYYDFDLLDPRACGQTPVLLHAVEQPAAGAGLVHAA</sequence>
<feature type="region of interest" description="Disordered" evidence="1">
    <location>
        <begin position="1"/>
        <end position="34"/>
    </location>
</feature>
<gene>
    <name evidence="2" type="ORF">MCUN1_002522</name>
</gene>
<feature type="region of interest" description="Disordered" evidence="1">
    <location>
        <begin position="151"/>
        <end position="180"/>
    </location>
</feature>
<name>A0AAF0ES19_9BASI</name>
<evidence type="ECO:0000256" key="1">
    <source>
        <dbReference type="SAM" id="MobiDB-lite"/>
    </source>
</evidence>
<evidence type="ECO:0008006" key="4">
    <source>
        <dbReference type="Google" id="ProtNLM"/>
    </source>
</evidence>
<accession>A0AAF0ES19</accession>
<dbReference type="SUPFAM" id="SSF57959">
    <property type="entry name" value="Leucine zipper domain"/>
    <property type="match status" value="1"/>
</dbReference>
<dbReference type="GO" id="GO:0003700">
    <property type="term" value="F:DNA-binding transcription factor activity"/>
    <property type="evidence" value="ECO:0007669"/>
    <property type="project" value="InterPro"/>
</dbReference>
<dbReference type="Proteomes" id="UP001219933">
    <property type="component" value="Chromosome 3"/>
</dbReference>
<keyword evidence="3" id="KW-1185">Reference proteome</keyword>
<proteinExistence type="predicted"/>
<reference evidence="2" key="1">
    <citation type="submission" date="2023-03" db="EMBL/GenBank/DDBJ databases">
        <title>Mating type loci evolution in Malassezia.</title>
        <authorList>
            <person name="Coelho M.A."/>
        </authorList>
    </citation>
    <scope>NUCLEOTIDE SEQUENCE</scope>
    <source>
        <strain evidence="2">CBS 11721</strain>
    </source>
</reference>
<organism evidence="2 3">
    <name type="scientific">Malassezia cuniculi</name>
    <dbReference type="NCBI Taxonomy" id="948313"/>
    <lineage>
        <taxon>Eukaryota</taxon>
        <taxon>Fungi</taxon>
        <taxon>Dikarya</taxon>
        <taxon>Basidiomycota</taxon>
        <taxon>Ustilaginomycotina</taxon>
        <taxon>Malasseziomycetes</taxon>
        <taxon>Malasseziales</taxon>
        <taxon>Malasseziaceae</taxon>
        <taxon>Malassezia</taxon>
    </lineage>
</organism>
<dbReference type="Gene3D" id="1.20.5.170">
    <property type="match status" value="1"/>
</dbReference>